<name>A0A4S2N7J7_9PEZI</name>
<dbReference type="EMBL" id="ML220112">
    <property type="protein sequence ID" value="TGZ85176.1"/>
    <property type="molecule type" value="Genomic_DNA"/>
</dbReference>
<reference evidence="9 10" key="1">
    <citation type="submission" date="2019-04" db="EMBL/GenBank/DDBJ databases">
        <title>Comparative genomics and transcriptomics to analyze fruiting body development in filamentous ascomycetes.</title>
        <authorList>
            <consortium name="DOE Joint Genome Institute"/>
            <person name="Lutkenhaus R."/>
            <person name="Traeger S."/>
            <person name="Breuer J."/>
            <person name="Kuo A."/>
            <person name="Lipzen A."/>
            <person name="Pangilinan J."/>
            <person name="Dilworth D."/>
            <person name="Sandor L."/>
            <person name="Poggeler S."/>
            <person name="Barry K."/>
            <person name="Grigoriev I.V."/>
            <person name="Nowrousian M."/>
        </authorList>
    </citation>
    <scope>NUCLEOTIDE SEQUENCE [LARGE SCALE GENOMIC DNA]</scope>
    <source>
        <strain evidence="9 10">CBS 389.68</strain>
    </source>
</reference>
<dbReference type="Pfam" id="PF00085">
    <property type="entry name" value="Thioredoxin"/>
    <property type="match status" value="1"/>
</dbReference>
<keyword evidence="2" id="KW-0479">Metal-binding</keyword>
<dbReference type="InterPro" id="IPR004480">
    <property type="entry name" value="Monothiol_GRX-rel"/>
</dbReference>
<evidence type="ECO:0000313" key="9">
    <source>
        <dbReference type="EMBL" id="TGZ85176.1"/>
    </source>
</evidence>
<evidence type="ECO:0000256" key="6">
    <source>
        <dbReference type="SAM" id="MobiDB-lite"/>
    </source>
</evidence>
<evidence type="ECO:0000259" key="7">
    <source>
        <dbReference type="Pfam" id="PF00085"/>
    </source>
</evidence>
<dbReference type="OrthoDB" id="415696at2759"/>
<dbReference type="PANTHER" id="PTHR10293">
    <property type="entry name" value="GLUTAREDOXIN FAMILY MEMBER"/>
    <property type="match status" value="1"/>
</dbReference>
<evidence type="ECO:0000313" key="10">
    <source>
        <dbReference type="Proteomes" id="UP000298138"/>
    </source>
</evidence>
<dbReference type="GO" id="GO:0005634">
    <property type="term" value="C:nucleus"/>
    <property type="evidence" value="ECO:0007669"/>
    <property type="project" value="TreeGrafter"/>
</dbReference>
<feature type="compositionally biased region" description="Low complexity" evidence="6">
    <location>
        <begin position="126"/>
        <end position="141"/>
    </location>
</feature>
<dbReference type="SUPFAM" id="SSF52833">
    <property type="entry name" value="Thioredoxin-like"/>
    <property type="match status" value="2"/>
</dbReference>
<dbReference type="GO" id="GO:0051537">
    <property type="term" value="F:2 iron, 2 sulfur cluster binding"/>
    <property type="evidence" value="ECO:0007669"/>
    <property type="project" value="TreeGrafter"/>
</dbReference>
<evidence type="ECO:0000256" key="2">
    <source>
        <dbReference type="ARBA" id="ARBA00022723"/>
    </source>
</evidence>
<dbReference type="FunFam" id="3.40.30.10:FF:000092">
    <property type="entry name" value="Monothiol glutaredoxin"/>
    <property type="match status" value="1"/>
</dbReference>
<feature type="region of interest" description="Disordered" evidence="6">
    <location>
        <begin position="111"/>
        <end position="147"/>
    </location>
</feature>
<feature type="domain" description="Glutaredoxin" evidence="8">
    <location>
        <begin position="161"/>
        <end position="225"/>
    </location>
</feature>
<comment type="function">
    <text evidence="5">Monothiol glutaredoxin involved in the biogenesis of iron-sulfur clusters. Binds one iron-sulfur cluster per dimer. The iron-sulfur cluster is bound between subunits, and is complexed by a bound glutathione and a cysteine residue from each subunit.</text>
</comment>
<evidence type="ECO:0000256" key="5">
    <source>
        <dbReference type="ARBA" id="ARBA00055846"/>
    </source>
</evidence>
<dbReference type="GO" id="GO:0006879">
    <property type="term" value="P:intracellular iron ion homeostasis"/>
    <property type="evidence" value="ECO:0007669"/>
    <property type="project" value="TreeGrafter"/>
</dbReference>
<dbReference type="Pfam" id="PF00462">
    <property type="entry name" value="Glutaredoxin"/>
    <property type="match status" value="1"/>
</dbReference>
<dbReference type="GO" id="GO:0005829">
    <property type="term" value="C:cytosol"/>
    <property type="evidence" value="ECO:0007669"/>
    <property type="project" value="TreeGrafter"/>
</dbReference>
<evidence type="ECO:0000259" key="8">
    <source>
        <dbReference type="Pfam" id="PF00462"/>
    </source>
</evidence>
<dbReference type="GO" id="GO:0046872">
    <property type="term" value="F:metal ion binding"/>
    <property type="evidence" value="ECO:0007669"/>
    <property type="project" value="UniProtKB-KW"/>
</dbReference>
<dbReference type="AlphaFoldDB" id="A0A4S2N7J7"/>
<dbReference type="FunFam" id="3.40.30.10:FF:000012">
    <property type="entry name" value="Monothiol glutaredoxin"/>
    <property type="match status" value="1"/>
</dbReference>
<evidence type="ECO:0000256" key="1">
    <source>
        <dbReference type="ARBA" id="ARBA00009630"/>
    </source>
</evidence>
<accession>A0A4S2N7J7</accession>
<evidence type="ECO:0000256" key="3">
    <source>
        <dbReference type="ARBA" id="ARBA00023004"/>
    </source>
</evidence>
<keyword evidence="3" id="KW-0408">Iron</keyword>
<dbReference type="CDD" id="cd03028">
    <property type="entry name" value="GRX_PICOT_like"/>
    <property type="match status" value="1"/>
</dbReference>
<dbReference type="InterPro" id="IPR013766">
    <property type="entry name" value="Thioredoxin_domain"/>
</dbReference>
<dbReference type="PROSITE" id="PS51354">
    <property type="entry name" value="GLUTAREDOXIN_2"/>
    <property type="match status" value="1"/>
</dbReference>
<dbReference type="InParanoid" id="A0A4S2N7J7"/>
<dbReference type="FunCoup" id="A0A4S2N7J7">
    <property type="interactions" value="871"/>
</dbReference>
<dbReference type="InterPro" id="IPR033658">
    <property type="entry name" value="GRX_PICOT-like"/>
</dbReference>
<evidence type="ECO:0000256" key="4">
    <source>
        <dbReference type="ARBA" id="ARBA00023014"/>
    </source>
</evidence>
<feature type="domain" description="Thioredoxin" evidence="7">
    <location>
        <begin position="8"/>
        <end position="107"/>
    </location>
</feature>
<dbReference type="STRING" id="341454.A0A4S2N7J7"/>
<proteinExistence type="inferred from homology"/>
<comment type="similarity">
    <text evidence="1">Belongs to the glutaredoxin family. Monothiol subfamily.</text>
</comment>
<dbReference type="Proteomes" id="UP000298138">
    <property type="component" value="Unassembled WGS sequence"/>
</dbReference>
<dbReference type="PANTHER" id="PTHR10293:SF73">
    <property type="entry name" value="GLUTAREDOXIN-3"/>
    <property type="match status" value="1"/>
</dbReference>
<keyword evidence="4" id="KW-0411">Iron-sulfur</keyword>
<dbReference type="Gene3D" id="3.40.30.10">
    <property type="entry name" value="Glutaredoxin"/>
    <property type="match status" value="2"/>
</dbReference>
<dbReference type="InterPro" id="IPR036249">
    <property type="entry name" value="Thioredoxin-like_sf"/>
</dbReference>
<dbReference type="CDD" id="cd02984">
    <property type="entry name" value="TRX_PICOT"/>
    <property type="match status" value="1"/>
</dbReference>
<gene>
    <name evidence="9" type="ORF">EX30DRAFT_326158</name>
</gene>
<protein>
    <submittedName>
        <fullName evidence="9">Monothiol glutaredoxin-related protein</fullName>
    </submittedName>
</protein>
<dbReference type="InterPro" id="IPR002109">
    <property type="entry name" value="Glutaredoxin"/>
</dbReference>
<sequence>MATVHEIKTVEQFNELINSASPTTLVALDFHAPWAAPCAQMNAVFETLASQTSPSSALFLSIDAEELPDISESYDVSAVPFFILLKNNTIIQKISGADPTALASAITSHSGTSTLSVPSLPPLQPVSPTTESTNPSTSSQPVAEEEDLNTRLSKLVSAAPVMLFMKGTPAEPKCGFSRQLVSLLRERGVRYGFFNILADDEVRQGLKEFSDWPTYPQLYVDGQLVGGLDIVKEEMEADPSFLKGE</sequence>
<organism evidence="9 10">
    <name type="scientific">Ascodesmis nigricans</name>
    <dbReference type="NCBI Taxonomy" id="341454"/>
    <lineage>
        <taxon>Eukaryota</taxon>
        <taxon>Fungi</taxon>
        <taxon>Dikarya</taxon>
        <taxon>Ascomycota</taxon>
        <taxon>Pezizomycotina</taxon>
        <taxon>Pezizomycetes</taxon>
        <taxon>Pezizales</taxon>
        <taxon>Ascodesmidaceae</taxon>
        <taxon>Ascodesmis</taxon>
    </lineage>
</organism>
<dbReference type="GO" id="GO:0015036">
    <property type="term" value="F:disulfide oxidoreductase activity"/>
    <property type="evidence" value="ECO:0007669"/>
    <property type="project" value="UniProtKB-ARBA"/>
</dbReference>
<keyword evidence="10" id="KW-1185">Reference proteome</keyword>